<evidence type="ECO:0000256" key="4">
    <source>
        <dbReference type="ARBA" id="ARBA00023136"/>
    </source>
</evidence>
<name>A0AAD2CH71_9STRA</name>
<feature type="region of interest" description="Disordered" evidence="7">
    <location>
        <begin position="128"/>
        <end position="147"/>
    </location>
</feature>
<evidence type="ECO:0000256" key="7">
    <source>
        <dbReference type="SAM" id="MobiDB-lite"/>
    </source>
</evidence>
<comment type="caution">
    <text evidence="10">The sequence shown here is derived from an EMBL/GenBank/DDBJ whole genome shotgun (WGS) entry which is preliminary data.</text>
</comment>
<feature type="transmembrane region" description="Helical" evidence="8">
    <location>
        <begin position="592"/>
        <end position="613"/>
    </location>
</feature>
<dbReference type="AlphaFoldDB" id="A0AAD2CH71"/>
<evidence type="ECO:0000313" key="10">
    <source>
        <dbReference type="EMBL" id="CAJ1934675.1"/>
    </source>
</evidence>
<comment type="subcellular location">
    <subcellularLocation>
        <location evidence="1">Membrane</location>
        <topology evidence="1">Multi-pass membrane protein</topology>
    </subcellularLocation>
</comment>
<dbReference type="SUPFAM" id="SSF82866">
    <property type="entry name" value="Multidrug efflux transporter AcrB transmembrane domain"/>
    <property type="match status" value="2"/>
</dbReference>
<dbReference type="Gene3D" id="1.20.1640.10">
    <property type="entry name" value="Multidrug efflux transporter AcrB transmembrane domain"/>
    <property type="match status" value="2"/>
</dbReference>
<feature type="transmembrane region" description="Helical" evidence="8">
    <location>
        <begin position="639"/>
        <end position="660"/>
    </location>
</feature>
<dbReference type="EMBL" id="CAKOGP040000358">
    <property type="protein sequence ID" value="CAJ1934675.1"/>
    <property type="molecule type" value="Genomic_DNA"/>
</dbReference>
<sequence>MRRFQEEDDHDNVQGLFPPAFDPQFDVEAISGISNLGVPPEILAALQGMGNQATAEDPGAMMAAIIKMQQGIMETIESMEDTTEEDSFNPADIFAGMAHLSGGTGQSFGSPNAAYSPEVVHGANFTNDSSKNESETPAYCSPNDFNSGMEVQSGPMEVQSDPGADMVEVNLADLEVPSGGKQNVYCPPHESATKPPPRPQHPTPTQEEPLEFVKLVIRFPRLIFGCIFSFCLVITVALYVKVLSKGNPFSALGKELDLHDIRSVQYDSLRMAVYETAVARNEMRTSSVVPPRQSEVAESTYWVFEAQNEQNVFADPQSIASMKDTFDIFLQDEDFQEYCVLNPEAECTPPLSPLRMYYASSWDSTKVQFVIDDLKDPKNVEKINSLGWCYAYGQNCDKAPANPRQQDIDFVKRLNEDVNNIMASWDMRGDLIADYNQATELAAYLMETDIFKPAVDFGYDKGFSTENLASKYSRGIVFWGSPLEKNKDGTSEKNRRKDVITGSYLDDMNARTEEQSYYFMKILIDDAILGIIVTDAMWAVVSLTLIFVWIRFSTGSFFLACAGFSEILFSITVSWFVFSVGFEIEYFPPQNALAFFIVAAIGADDIFIFFDAYNDSKHEPHILVDLETRMSWVYRKTGTSMFVTSATTSVAFAFSLISPLPSVQSFGLFTAMVICLDYVLVMSLFCTAVVIYHDRFEDRSQYGCCYPCNEIVPSNTTKAMQAWQTSSADEDTKRPFVSHFFQTKVAPFIKSRINAAALAAVFGFWLYIAAQSAVRLETTQQAEQFLGNDHPIQKSFSILNNEFPAAEDDVRLKVFYAWGVGEVDRDGVDLLREPNNYGKPTFEDSFDFSKQCQTDLATFCSTLRNDPAYEDSIKRKNGVGEINCFIEELAAYSVLGNLDDCSYVQSGQWKKEDWQVDPADLPRIMEAFLDEKSCFDENGRQTIGARYSSELGWDGSTMRYAAISAQTEVLTPFGVYPESVTRKEYDQFADIADSLGQTVSRSCQTPVIMSDLDRKFVFMNNQAIYAKTAVQNSIFGVIIAFLVLLLKTRVFHIALFASMTISSVLTSCVGVMVMLGWELGTIESILVGILSGFSIDYIVHLAHEYECSEGDPNKRIAETFGALGTSLFNGALTSMVASLPLIIFCELQFFKKFGIFFLLTISFSWLFANFAFMTLLAQAKIPVERSGWKQLGVLTICTFIGFSIGVRQIYVWTRQQ</sequence>
<dbReference type="GO" id="GO:0016020">
    <property type="term" value="C:membrane"/>
    <property type="evidence" value="ECO:0007669"/>
    <property type="project" value="UniProtKB-SubCell"/>
</dbReference>
<protein>
    <recommendedName>
        <fullName evidence="9">SSD domain-containing protein</fullName>
    </recommendedName>
</protein>
<dbReference type="GO" id="GO:0022857">
    <property type="term" value="F:transmembrane transporter activity"/>
    <property type="evidence" value="ECO:0007669"/>
    <property type="project" value="TreeGrafter"/>
</dbReference>
<evidence type="ECO:0000256" key="8">
    <source>
        <dbReference type="SAM" id="Phobius"/>
    </source>
</evidence>
<feature type="transmembrane region" description="Helical" evidence="8">
    <location>
        <begin position="557"/>
        <end position="580"/>
    </location>
</feature>
<feature type="transmembrane region" description="Helical" evidence="8">
    <location>
        <begin position="666"/>
        <end position="692"/>
    </location>
</feature>
<feature type="transmembrane region" description="Helical" evidence="8">
    <location>
        <begin position="1120"/>
        <end position="1143"/>
    </location>
</feature>
<dbReference type="InterPro" id="IPR053958">
    <property type="entry name" value="HMGCR/SNAP/NPC1-like_SSD"/>
</dbReference>
<accession>A0AAD2CH71</accession>
<feature type="transmembrane region" description="Helical" evidence="8">
    <location>
        <begin position="753"/>
        <end position="770"/>
    </location>
</feature>
<feature type="transmembrane region" description="Helical" evidence="8">
    <location>
        <begin position="527"/>
        <end position="550"/>
    </location>
</feature>
<evidence type="ECO:0000256" key="3">
    <source>
        <dbReference type="ARBA" id="ARBA00022989"/>
    </source>
</evidence>
<dbReference type="PROSITE" id="PS50156">
    <property type="entry name" value="SSD"/>
    <property type="match status" value="1"/>
</dbReference>
<feature type="domain" description="SSD" evidence="9">
    <location>
        <begin position="596"/>
        <end position="691"/>
    </location>
</feature>
<keyword evidence="4 8" id="KW-0472">Membrane</keyword>
<keyword evidence="11" id="KW-1185">Reference proteome</keyword>
<feature type="transmembrane region" description="Helical" evidence="8">
    <location>
        <begin position="222"/>
        <end position="240"/>
    </location>
</feature>
<evidence type="ECO:0000256" key="6">
    <source>
        <dbReference type="ARBA" id="ARBA00038046"/>
    </source>
</evidence>
<feature type="transmembrane region" description="Helical" evidence="8">
    <location>
        <begin position="1191"/>
        <end position="1210"/>
    </location>
</feature>
<feature type="transmembrane region" description="Helical" evidence="8">
    <location>
        <begin position="1155"/>
        <end position="1179"/>
    </location>
</feature>
<evidence type="ECO:0000256" key="1">
    <source>
        <dbReference type="ARBA" id="ARBA00004141"/>
    </source>
</evidence>
<organism evidence="10 11">
    <name type="scientific">Cylindrotheca closterium</name>
    <dbReference type="NCBI Taxonomy" id="2856"/>
    <lineage>
        <taxon>Eukaryota</taxon>
        <taxon>Sar</taxon>
        <taxon>Stramenopiles</taxon>
        <taxon>Ochrophyta</taxon>
        <taxon>Bacillariophyta</taxon>
        <taxon>Bacillariophyceae</taxon>
        <taxon>Bacillariophycidae</taxon>
        <taxon>Bacillariales</taxon>
        <taxon>Bacillariaceae</taxon>
        <taxon>Cylindrotheca</taxon>
    </lineage>
</organism>
<keyword evidence="2 8" id="KW-0812">Transmembrane</keyword>
<dbReference type="Pfam" id="PF12349">
    <property type="entry name" value="Sterol-sensing"/>
    <property type="match status" value="2"/>
</dbReference>
<feature type="transmembrane region" description="Helical" evidence="8">
    <location>
        <begin position="1024"/>
        <end position="1046"/>
    </location>
</feature>
<evidence type="ECO:0000259" key="9">
    <source>
        <dbReference type="PROSITE" id="PS50156"/>
    </source>
</evidence>
<dbReference type="PANTHER" id="PTHR45951:SF7">
    <property type="entry name" value="SSD DOMAIN-CONTAINING PROTEIN"/>
    <property type="match status" value="1"/>
</dbReference>
<gene>
    <name evidence="10" type="ORF">CYCCA115_LOCUS4015</name>
</gene>
<keyword evidence="5" id="KW-0325">Glycoprotein</keyword>
<keyword evidence="3 8" id="KW-1133">Transmembrane helix</keyword>
<feature type="region of interest" description="Disordered" evidence="7">
    <location>
        <begin position="180"/>
        <end position="206"/>
    </location>
</feature>
<comment type="similarity">
    <text evidence="6">Belongs to the dispatched family.</text>
</comment>
<reference evidence="10" key="1">
    <citation type="submission" date="2023-08" db="EMBL/GenBank/DDBJ databases">
        <authorList>
            <person name="Audoor S."/>
            <person name="Bilcke G."/>
        </authorList>
    </citation>
    <scope>NUCLEOTIDE SEQUENCE</scope>
</reference>
<evidence type="ECO:0000256" key="5">
    <source>
        <dbReference type="ARBA" id="ARBA00023180"/>
    </source>
</evidence>
<evidence type="ECO:0000256" key="2">
    <source>
        <dbReference type="ARBA" id="ARBA00022692"/>
    </source>
</evidence>
<evidence type="ECO:0000313" key="11">
    <source>
        <dbReference type="Proteomes" id="UP001295423"/>
    </source>
</evidence>
<dbReference type="Proteomes" id="UP001295423">
    <property type="component" value="Unassembled WGS sequence"/>
</dbReference>
<feature type="transmembrane region" description="Helical" evidence="8">
    <location>
        <begin position="1053"/>
        <end position="1075"/>
    </location>
</feature>
<dbReference type="InterPro" id="IPR000731">
    <property type="entry name" value="SSD"/>
</dbReference>
<dbReference type="PANTHER" id="PTHR45951">
    <property type="entry name" value="PROTEIN DISPATCHED-RELATED"/>
    <property type="match status" value="1"/>
</dbReference>
<feature type="transmembrane region" description="Helical" evidence="8">
    <location>
        <begin position="1081"/>
        <end position="1099"/>
    </location>
</feature>
<dbReference type="InterPro" id="IPR052081">
    <property type="entry name" value="Dispatched_Hh_regulator"/>
</dbReference>
<proteinExistence type="inferred from homology"/>